<dbReference type="InterPro" id="IPR014016">
    <property type="entry name" value="UvrD-like_ATP-bd"/>
</dbReference>
<evidence type="ECO:0000259" key="17">
    <source>
        <dbReference type="PROSITE" id="PS51217"/>
    </source>
</evidence>
<dbReference type="Pfam" id="PF12705">
    <property type="entry name" value="PDDEXK_1"/>
    <property type="match status" value="1"/>
</dbReference>
<organism evidence="18 19">
    <name type="scientific">Candidatus Roizmanbacteria bacterium CG23_combo_of_CG06-09_8_20_14_all_35_49</name>
    <dbReference type="NCBI Taxonomy" id="1974863"/>
    <lineage>
        <taxon>Bacteria</taxon>
        <taxon>Candidatus Roizmaniibacteriota</taxon>
    </lineage>
</organism>
<feature type="binding site" evidence="15">
    <location>
        <begin position="21"/>
        <end position="28"/>
    </location>
    <ligand>
        <name>ATP</name>
        <dbReference type="ChEBI" id="CHEBI:30616"/>
    </ligand>
</feature>
<dbReference type="InterPro" id="IPR027417">
    <property type="entry name" value="P-loop_NTPase"/>
</dbReference>
<dbReference type="CDD" id="cd17932">
    <property type="entry name" value="DEXQc_UvrD"/>
    <property type="match status" value="1"/>
</dbReference>
<evidence type="ECO:0000256" key="12">
    <source>
        <dbReference type="ARBA" id="ARBA00034617"/>
    </source>
</evidence>
<evidence type="ECO:0000256" key="15">
    <source>
        <dbReference type="PROSITE-ProRule" id="PRU00560"/>
    </source>
</evidence>
<evidence type="ECO:0000256" key="7">
    <source>
        <dbReference type="ARBA" id="ARBA00022839"/>
    </source>
</evidence>
<keyword evidence="2" id="KW-0540">Nuclease</keyword>
<evidence type="ECO:0000313" key="18">
    <source>
        <dbReference type="EMBL" id="PIP15205.1"/>
    </source>
</evidence>
<evidence type="ECO:0000256" key="9">
    <source>
        <dbReference type="ARBA" id="ARBA00023125"/>
    </source>
</evidence>
<sequence>MLNNEQKQAVEYNQGPLLIVAGAGTGKTTVITEKIKYLIQKNLAKPEEILALTFTEKAASEMEERVDKAIPYGYFQMWISTFHSFANDVLKQEVHHIGLNSGFRLMTEAETIIFLRQNLFLFDLNYFRPLGNPNKFLASLLQHFSRIKDEDVSPEEYDKYIKNQKSKIKNEEDKTELEKNVELAKAYHRYQTLKEKEGLMDFSDLIYYLLKLFRTRNNLLKKYRQQFHYVLIDEFQDTNIAQYELIKLLCLPKKNPFLTVVGDDSQAIYKFRGASVSNILTFMKDYSQAKQITLLKNYRSNQLILDTAYRLIKHNDPDTLEAKLGISKKLIANNQSLITSNQSPITLYLSQSVEEEADYVANEILKLSKFYRFSDFAILTRANAHSEPFIRSFARKGIPYQFLGPGMLLKQPEVKDLIAYLKTLADLEDSTSLYRVLAMNIFSLDEKDLSFLLSFGKRTNLSLFKSMEIYLSFYEKDYYQTDFSIYKNYLPFLKQETRKKLSLIFKMIVRHLSLIKKETAGQILFYFLEDSQYLPKLVNYKSEREEKIALNISKFFNKLKAYESEHEDASVFAVVDYLDMSLELGESPIVSQTDISSYNAVNLLTVHSSKGLEFPLVFLVNLTRGRFPTYEKREIIPIPQPLIKEILPEGDYHQEEERRLFYVGITRAKDKAFFTASKFYGEGKREQKLSPFVNEAVGEEMIKKVASLKKEEKQQLSIFDYKKVPERIVKNKFILSNFSYSQLQSYQLCPLQYKYQYLLRVPTTPSAALSFGNTIHKTLQKFYQEFLQNKNIGAKEILEIYQQNWIPLGYVSSSHEIRMKKEGETILKTYLEKFHKKSVVTIDLEKLFKIKLTNDIYLTGKIDRVDRLANNQIEIIDYKTGKKPEGKKLKKDWQLTIYALAATDKGLYKKKLDQVKLTFYYLQAMEKVSLTKTSEDLKSAKADIEKVIAQIRTNGFNPKVGRWCDFCPYKIICEAWQ</sequence>
<dbReference type="AlphaFoldDB" id="A0A2G9Y7I9"/>
<comment type="caution">
    <text evidence="18">The sequence shown here is derived from an EMBL/GenBank/DDBJ whole genome shotgun (WGS) entry which is preliminary data.</text>
</comment>
<dbReference type="EMBL" id="PCRE01000015">
    <property type="protein sequence ID" value="PIP15205.1"/>
    <property type="molecule type" value="Genomic_DNA"/>
</dbReference>
<dbReference type="SUPFAM" id="SSF52980">
    <property type="entry name" value="Restriction endonuclease-like"/>
    <property type="match status" value="1"/>
</dbReference>
<dbReference type="GO" id="GO:0043138">
    <property type="term" value="F:3'-5' DNA helicase activity"/>
    <property type="evidence" value="ECO:0007669"/>
    <property type="project" value="UniProtKB-EC"/>
</dbReference>
<reference evidence="18 19" key="1">
    <citation type="submission" date="2017-09" db="EMBL/GenBank/DDBJ databases">
        <title>Depth-based differentiation of microbial function through sediment-hosted aquifers and enrichment of novel symbionts in the deep terrestrial subsurface.</title>
        <authorList>
            <person name="Probst A.J."/>
            <person name="Ladd B."/>
            <person name="Jarett J.K."/>
            <person name="Geller-Mcgrath D.E."/>
            <person name="Sieber C.M."/>
            <person name="Emerson J.B."/>
            <person name="Anantharaman K."/>
            <person name="Thomas B.C."/>
            <person name="Malmstrom R."/>
            <person name="Stieglmeier M."/>
            <person name="Klingl A."/>
            <person name="Woyke T."/>
            <person name="Ryan C.M."/>
            <person name="Banfield J.F."/>
        </authorList>
    </citation>
    <scope>NUCLEOTIDE SEQUENCE [LARGE SCALE GENOMIC DNA]</scope>
    <source>
        <strain evidence="18">CG23_combo_of_CG06-09_8_20_14_all_35_49</strain>
    </source>
</reference>
<keyword evidence="7" id="KW-0269">Exonuclease</keyword>
<dbReference type="Pfam" id="PF13361">
    <property type="entry name" value="UvrD_C"/>
    <property type="match status" value="1"/>
</dbReference>
<keyword evidence="11" id="KW-0413">Isomerase</keyword>
<evidence type="ECO:0000313" key="19">
    <source>
        <dbReference type="Proteomes" id="UP000231025"/>
    </source>
</evidence>
<dbReference type="GO" id="GO:0033202">
    <property type="term" value="C:DNA helicase complex"/>
    <property type="evidence" value="ECO:0007669"/>
    <property type="project" value="TreeGrafter"/>
</dbReference>
<name>A0A2G9Y7I9_9BACT</name>
<dbReference type="SUPFAM" id="SSF52540">
    <property type="entry name" value="P-loop containing nucleoside triphosphate hydrolases"/>
    <property type="match status" value="1"/>
</dbReference>
<accession>A0A2G9Y7I9</accession>
<dbReference type="PROSITE" id="PS51217">
    <property type="entry name" value="UVRD_HELICASE_CTER"/>
    <property type="match status" value="1"/>
</dbReference>
<dbReference type="GO" id="GO:0004527">
    <property type="term" value="F:exonuclease activity"/>
    <property type="evidence" value="ECO:0007669"/>
    <property type="project" value="UniProtKB-KW"/>
</dbReference>
<keyword evidence="3 15" id="KW-0547">Nucleotide-binding</keyword>
<dbReference type="Proteomes" id="UP000231025">
    <property type="component" value="Unassembled WGS sequence"/>
</dbReference>
<dbReference type="GO" id="GO:0005524">
    <property type="term" value="F:ATP binding"/>
    <property type="evidence" value="ECO:0007669"/>
    <property type="project" value="UniProtKB-UniRule"/>
</dbReference>
<proteinExistence type="inferred from homology"/>
<evidence type="ECO:0000256" key="10">
    <source>
        <dbReference type="ARBA" id="ARBA00023204"/>
    </source>
</evidence>
<protein>
    <recommendedName>
        <fullName evidence="13">DNA 3'-5' helicase</fullName>
        <ecNumber evidence="13">5.6.2.4</ecNumber>
    </recommendedName>
</protein>
<dbReference type="PANTHER" id="PTHR11070">
    <property type="entry name" value="UVRD / RECB / PCRA DNA HELICASE FAMILY MEMBER"/>
    <property type="match status" value="1"/>
</dbReference>
<dbReference type="InterPro" id="IPR014017">
    <property type="entry name" value="DNA_helicase_UvrD-like_C"/>
</dbReference>
<dbReference type="InterPro" id="IPR011604">
    <property type="entry name" value="PDDEXK-like_dom_sf"/>
</dbReference>
<keyword evidence="4" id="KW-0227">DNA damage</keyword>
<evidence type="ECO:0000256" key="6">
    <source>
        <dbReference type="ARBA" id="ARBA00022806"/>
    </source>
</evidence>
<keyword evidence="6 15" id="KW-0347">Helicase</keyword>
<evidence type="ECO:0000256" key="1">
    <source>
        <dbReference type="ARBA" id="ARBA00009922"/>
    </source>
</evidence>
<comment type="catalytic activity">
    <reaction evidence="14">
        <text>ATP + H2O = ADP + phosphate + H(+)</text>
        <dbReference type="Rhea" id="RHEA:13065"/>
        <dbReference type="ChEBI" id="CHEBI:15377"/>
        <dbReference type="ChEBI" id="CHEBI:15378"/>
        <dbReference type="ChEBI" id="CHEBI:30616"/>
        <dbReference type="ChEBI" id="CHEBI:43474"/>
        <dbReference type="ChEBI" id="CHEBI:456216"/>
        <dbReference type="EC" id="5.6.2.4"/>
    </reaction>
</comment>
<evidence type="ECO:0000256" key="4">
    <source>
        <dbReference type="ARBA" id="ARBA00022763"/>
    </source>
</evidence>
<dbReference type="Gene3D" id="1.10.10.160">
    <property type="match status" value="1"/>
</dbReference>
<dbReference type="EC" id="5.6.2.4" evidence="13"/>
<comment type="similarity">
    <text evidence="1">Belongs to the helicase family. UvrD subfamily.</text>
</comment>
<evidence type="ECO:0000256" key="3">
    <source>
        <dbReference type="ARBA" id="ARBA00022741"/>
    </source>
</evidence>
<dbReference type="InterPro" id="IPR000212">
    <property type="entry name" value="DNA_helicase_UvrD/REP"/>
</dbReference>
<dbReference type="GO" id="GO:0000725">
    <property type="term" value="P:recombinational repair"/>
    <property type="evidence" value="ECO:0007669"/>
    <property type="project" value="TreeGrafter"/>
</dbReference>
<dbReference type="PROSITE" id="PS51198">
    <property type="entry name" value="UVRD_HELICASE_ATP_BIND"/>
    <property type="match status" value="1"/>
</dbReference>
<evidence type="ECO:0000259" key="16">
    <source>
        <dbReference type="PROSITE" id="PS51198"/>
    </source>
</evidence>
<evidence type="ECO:0000256" key="5">
    <source>
        <dbReference type="ARBA" id="ARBA00022801"/>
    </source>
</evidence>
<keyword evidence="5 15" id="KW-0378">Hydrolase</keyword>
<comment type="catalytic activity">
    <reaction evidence="12">
        <text>Couples ATP hydrolysis with the unwinding of duplex DNA by translocating in the 3'-5' direction.</text>
        <dbReference type="EC" id="5.6.2.4"/>
    </reaction>
</comment>
<feature type="domain" description="UvrD-like helicase C-terminal" evidence="17">
    <location>
        <begin position="302"/>
        <end position="611"/>
    </location>
</feature>
<dbReference type="Gene3D" id="3.40.50.300">
    <property type="entry name" value="P-loop containing nucleotide triphosphate hydrolases"/>
    <property type="match status" value="2"/>
</dbReference>
<gene>
    <name evidence="18" type="ORF">COX47_01140</name>
</gene>
<dbReference type="InterPro" id="IPR013986">
    <property type="entry name" value="DExx_box_DNA_helicase_dom_sf"/>
</dbReference>
<dbReference type="Gene3D" id="1.10.486.10">
    <property type="entry name" value="PCRA, domain 4"/>
    <property type="match status" value="1"/>
</dbReference>
<dbReference type="GO" id="GO:0003677">
    <property type="term" value="F:DNA binding"/>
    <property type="evidence" value="ECO:0007669"/>
    <property type="project" value="UniProtKB-KW"/>
</dbReference>
<keyword evidence="8 15" id="KW-0067">ATP-binding</keyword>
<dbReference type="InterPro" id="IPR038726">
    <property type="entry name" value="PDDEXK_AddAB-type"/>
</dbReference>
<evidence type="ECO:0000256" key="11">
    <source>
        <dbReference type="ARBA" id="ARBA00023235"/>
    </source>
</evidence>
<dbReference type="InterPro" id="IPR011335">
    <property type="entry name" value="Restrct_endonuc-II-like"/>
</dbReference>
<evidence type="ECO:0000256" key="2">
    <source>
        <dbReference type="ARBA" id="ARBA00022722"/>
    </source>
</evidence>
<dbReference type="GO" id="GO:0005829">
    <property type="term" value="C:cytosol"/>
    <property type="evidence" value="ECO:0007669"/>
    <property type="project" value="TreeGrafter"/>
</dbReference>
<keyword evidence="10" id="KW-0234">DNA repair</keyword>
<evidence type="ECO:0000256" key="14">
    <source>
        <dbReference type="ARBA" id="ARBA00048988"/>
    </source>
</evidence>
<feature type="domain" description="UvrD-like helicase ATP-binding" evidence="16">
    <location>
        <begin position="1"/>
        <end position="301"/>
    </location>
</feature>
<dbReference type="Gene3D" id="3.90.320.10">
    <property type="match status" value="1"/>
</dbReference>
<dbReference type="PANTHER" id="PTHR11070:SF48">
    <property type="entry name" value="ATP-DEPENDENT HELICASE_NUCLEASE SUBUNIT A"/>
    <property type="match status" value="1"/>
</dbReference>
<evidence type="ECO:0000256" key="13">
    <source>
        <dbReference type="ARBA" id="ARBA00034808"/>
    </source>
</evidence>
<keyword evidence="9" id="KW-0238">DNA-binding</keyword>
<evidence type="ECO:0000256" key="8">
    <source>
        <dbReference type="ARBA" id="ARBA00022840"/>
    </source>
</evidence>
<dbReference type="Pfam" id="PF00580">
    <property type="entry name" value="UvrD-helicase"/>
    <property type="match status" value="1"/>
</dbReference>